<comment type="caution">
    <text evidence="1">The sequence shown here is derived from an EMBL/GenBank/DDBJ whole genome shotgun (WGS) entry which is preliminary data.</text>
</comment>
<accession>A0A4S4FTZ9</accession>
<dbReference type="EMBL" id="SSSM01000001">
    <property type="protein sequence ID" value="THG33255.1"/>
    <property type="molecule type" value="Genomic_DNA"/>
</dbReference>
<dbReference type="AlphaFoldDB" id="A0A4S4FTZ9"/>
<sequence length="66" mass="7023">MRAIDEPRDLCDVCDVCGANDWIPIVYGFPAGELFEKAGRGEVSLGGCMVTDDQPSLRCGVCGADQ</sequence>
<organism evidence="1 2">
    <name type="scientific">Naasia lichenicola</name>
    <dbReference type="NCBI Taxonomy" id="2565933"/>
    <lineage>
        <taxon>Bacteria</taxon>
        <taxon>Bacillati</taxon>
        <taxon>Actinomycetota</taxon>
        <taxon>Actinomycetes</taxon>
        <taxon>Micrococcales</taxon>
        <taxon>Microbacteriaceae</taxon>
        <taxon>Naasia</taxon>
    </lineage>
</organism>
<name>A0A4S4FTZ9_9MICO</name>
<keyword evidence="2" id="KW-1185">Reference proteome</keyword>
<dbReference type="Proteomes" id="UP000309133">
    <property type="component" value="Unassembled WGS sequence"/>
</dbReference>
<reference evidence="1 2" key="1">
    <citation type="submission" date="2019-04" db="EMBL/GenBank/DDBJ databases">
        <authorList>
            <person name="Jiang L."/>
        </authorList>
    </citation>
    <scope>NUCLEOTIDE SEQUENCE [LARGE SCALE GENOMIC DNA]</scope>
    <source>
        <strain evidence="1 2">YIM 131853</strain>
    </source>
</reference>
<protein>
    <submittedName>
        <fullName evidence="1">Uncharacterized protein</fullName>
    </submittedName>
</protein>
<gene>
    <name evidence="1" type="ORF">E6C64_02575</name>
</gene>
<dbReference type="OrthoDB" id="5196826at2"/>
<evidence type="ECO:0000313" key="1">
    <source>
        <dbReference type="EMBL" id="THG33255.1"/>
    </source>
</evidence>
<proteinExistence type="predicted"/>
<evidence type="ECO:0000313" key="2">
    <source>
        <dbReference type="Proteomes" id="UP000309133"/>
    </source>
</evidence>
<dbReference type="RefSeq" id="WP_136426036.1">
    <property type="nucleotide sequence ID" value="NZ_SSSM01000001.1"/>
</dbReference>